<feature type="compositionally biased region" description="Polar residues" evidence="7">
    <location>
        <begin position="125"/>
        <end position="135"/>
    </location>
</feature>
<dbReference type="InterPro" id="IPR009061">
    <property type="entry name" value="DNA-bd_dom_put_sf"/>
</dbReference>
<evidence type="ECO:0000256" key="3">
    <source>
        <dbReference type="ARBA" id="ARBA00023015"/>
    </source>
</evidence>
<dbReference type="AlphaFoldDB" id="A0A5C4R167"/>
<feature type="coiled-coil region" evidence="6">
    <location>
        <begin position="81"/>
        <end position="108"/>
    </location>
</feature>
<dbReference type="EMBL" id="VDDC01000053">
    <property type="protein sequence ID" value="TNH37715.1"/>
    <property type="molecule type" value="Genomic_DNA"/>
</dbReference>
<dbReference type="InterPro" id="IPR047057">
    <property type="entry name" value="MerR_fam"/>
</dbReference>
<sequence length="153" mass="17497">MNIGDASFRSGVSAKMIRYYEQIGLIPAAARTAAGYRDYADADVHMLRFIARARDLGFPISEITELLDLWRNTDRRSADVKALAQARVQDLRQKIMHLKEMADTLEELARCCAGDDRPDCPILQNLETRSDPTQANRRRRMQKPMTIKERLTS</sequence>
<dbReference type="InterPro" id="IPR015358">
    <property type="entry name" value="Tscrpt_reg_MerR_DNA-bd"/>
</dbReference>
<dbReference type="Proteomes" id="UP000304880">
    <property type="component" value="Unassembled WGS sequence"/>
</dbReference>
<keyword evidence="6" id="KW-0175">Coiled coil</keyword>
<dbReference type="GO" id="GO:0003677">
    <property type="term" value="F:DNA binding"/>
    <property type="evidence" value="ECO:0007669"/>
    <property type="project" value="UniProtKB-KW"/>
</dbReference>
<dbReference type="GO" id="GO:0045893">
    <property type="term" value="P:positive regulation of DNA-templated transcription"/>
    <property type="evidence" value="ECO:0007669"/>
    <property type="project" value="InterPro"/>
</dbReference>
<evidence type="ECO:0000256" key="6">
    <source>
        <dbReference type="SAM" id="Coils"/>
    </source>
</evidence>
<evidence type="ECO:0000256" key="2">
    <source>
        <dbReference type="ARBA" id="ARBA00022490"/>
    </source>
</evidence>
<keyword evidence="4" id="KW-0238">DNA-binding</keyword>
<evidence type="ECO:0000256" key="4">
    <source>
        <dbReference type="ARBA" id="ARBA00023125"/>
    </source>
</evidence>
<dbReference type="CDD" id="cd01108">
    <property type="entry name" value="HTH_CueR"/>
    <property type="match status" value="1"/>
</dbReference>
<dbReference type="InterPro" id="IPR000551">
    <property type="entry name" value="MerR-type_HTH_dom"/>
</dbReference>
<gene>
    <name evidence="9" type="primary">cueR</name>
    <name evidence="9" type="ORF">FHD67_18720</name>
</gene>
<name>A0A5C4R167_9RHOB</name>
<organism evidence="9 10">
    <name type="scientific">Paracoccus haeundaensis</name>
    <dbReference type="NCBI Taxonomy" id="225362"/>
    <lineage>
        <taxon>Bacteria</taxon>
        <taxon>Pseudomonadati</taxon>
        <taxon>Pseudomonadota</taxon>
        <taxon>Alphaproteobacteria</taxon>
        <taxon>Rhodobacterales</taxon>
        <taxon>Paracoccaceae</taxon>
        <taxon>Paracoccus</taxon>
    </lineage>
</organism>
<comment type="subcellular location">
    <subcellularLocation>
        <location evidence="1">Cytoplasm</location>
    </subcellularLocation>
</comment>
<accession>A0A5C4R167</accession>
<dbReference type="PROSITE" id="PS00552">
    <property type="entry name" value="HTH_MERR_1"/>
    <property type="match status" value="1"/>
</dbReference>
<dbReference type="GO" id="GO:0003700">
    <property type="term" value="F:DNA-binding transcription factor activity"/>
    <property type="evidence" value="ECO:0007669"/>
    <property type="project" value="InterPro"/>
</dbReference>
<keyword evidence="5" id="KW-0804">Transcription</keyword>
<dbReference type="NCBIfam" id="TIGR02044">
    <property type="entry name" value="CueR"/>
    <property type="match status" value="1"/>
</dbReference>
<feature type="domain" description="HTH merR-type" evidence="8">
    <location>
        <begin position="1"/>
        <end position="69"/>
    </location>
</feature>
<comment type="caution">
    <text evidence="9">The sequence shown here is derived from an EMBL/GenBank/DDBJ whole genome shotgun (WGS) entry which is preliminary data.</text>
</comment>
<dbReference type="PANTHER" id="PTHR30204">
    <property type="entry name" value="REDOX-CYCLING DRUG-SENSING TRANSCRIPTIONAL ACTIVATOR SOXR"/>
    <property type="match status" value="1"/>
</dbReference>
<evidence type="ECO:0000256" key="5">
    <source>
        <dbReference type="ARBA" id="ARBA00023163"/>
    </source>
</evidence>
<evidence type="ECO:0000256" key="1">
    <source>
        <dbReference type="ARBA" id="ARBA00004496"/>
    </source>
</evidence>
<dbReference type="SMART" id="SM00422">
    <property type="entry name" value="HTH_MERR"/>
    <property type="match status" value="1"/>
</dbReference>
<proteinExistence type="predicted"/>
<keyword evidence="2" id="KW-0963">Cytoplasm</keyword>
<dbReference type="GO" id="GO:0005737">
    <property type="term" value="C:cytoplasm"/>
    <property type="evidence" value="ECO:0007669"/>
    <property type="project" value="UniProtKB-SubCell"/>
</dbReference>
<dbReference type="GO" id="GO:0005507">
    <property type="term" value="F:copper ion binding"/>
    <property type="evidence" value="ECO:0007669"/>
    <property type="project" value="InterPro"/>
</dbReference>
<dbReference type="SUPFAM" id="SSF46955">
    <property type="entry name" value="Putative DNA-binding domain"/>
    <property type="match status" value="1"/>
</dbReference>
<protein>
    <submittedName>
        <fullName evidence="9">Cu(I)-responsive transcriptional regulator</fullName>
    </submittedName>
</protein>
<dbReference type="RefSeq" id="WP_139599651.1">
    <property type="nucleotide sequence ID" value="NZ_VDDC01000053.1"/>
</dbReference>
<dbReference type="InterPro" id="IPR011789">
    <property type="entry name" value="CueR"/>
</dbReference>
<keyword evidence="10" id="KW-1185">Reference proteome</keyword>
<evidence type="ECO:0000259" key="8">
    <source>
        <dbReference type="PROSITE" id="PS50937"/>
    </source>
</evidence>
<dbReference type="PRINTS" id="PR00040">
    <property type="entry name" value="HTHMERR"/>
</dbReference>
<evidence type="ECO:0000313" key="9">
    <source>
        <dbReference type="EMBL" id="TNH37715.1"/>
    </source>
</evidence>
<dbReference type="PANTHER" id="PTHR30204:SF94">
    <property type="entry name" value="HEAVY METAL-DEPENDENT TRANSCRIPTIONAL REGULATOR HI_0293-RELATED"/>
    <property type="match status" value="1"/>
</dbReference>
<evidence type="ECO:0000313" key="10">
    <source>
        <dbReference type="Proteomes" id="UP000304880"/>
    </source>
</evidence>
<dbReference type="Pfam" id="PF09278">
    <property type="entry name" value="MerR-DNA-bind"/>
    <property type="match status" value="1"/>
</dbReference>
<feature type="region of interest" description="Disordered" evidence="7">
    <location>
        <begin position="123"/>
        <end position="153"/>
    </location>
</feature>
<dbReference type="Pfam" id="PF00376">
    <property type="entry name" value="MerR"/>
    <property type="match status" value="1"/>
</dbReference>
<evidence type="ECO:0000256" key="7">
    <source>
        <dbReference type="SAM" id="MobiDB-lite"/>
    </source>
</evidence>
<keyword evidence="3" id="KW-0805">Transcription regulation</keyword>
<dbReference type="PROSITE" id="PS50937">
    <property type="entry name" value="HTH_MERR_2"/>
    <property type="match status" value="1"/>
</dbReference>
<reference evidence="9 10" key="1">
    <citation type="submission" date="2019-06" db="EMBL/GenBank/DDBJ databases">
        <authorList>
            <person name="Li J."/>
        </authorList>
    </citation>
    <scope>NUCLEOTIDE SEQUENCE [LARGE SCALE GENOMIC DNA]</scope>
    <source>
        <strain evidence="9 10">CGMCC 1.8012</strain>
    </source>
</reference>
<dbReference type="Gene3D" id="1.10.1660.10">
    <property type="match status" value="1"/>
</dbReference>